<dbReference type="AlphaFoldDB" id="M2MSD6"/>
<accession>M2MSD6</accession>
<dbReference type="EMBL" id="KB445551">
    <property type="protein sequence ID" value="EMC99781.1"/>
    <property type="molecule type" value="Genomic_DNA"/>
</dbReference>
<keyword evidence="2" id="KW-1185">Reference proteome</keyword>
<dbReference type="Proteomes" id="UP000011761">
    <property type="component" value="Unassembled WGS sequence"/>
</dbReference>
<feature type="non-terminal residue" evidence="1">
    <location>
        <position position="142"/>
    </location>
</feature>
<dbReference type="HOGENOM" id="CLU_1820355_0_0_1"/>
<organism evidence="1 2">
    <name type="scientific">Baudoinia panamericana (strain UAMH 10762)</name>
    <name type="common">Angels' share fungus</name>
    <name type="synonym">Baudoinia compniacensis (strain UAMH 10762)</name>
    <dbReference type="NCBI Taxonomy" id="717646"/>
    <lineage>
        <taxon>Eukaryota</taxon>
        <taxon>Fungi</taxon>
        <taxon>Dikarya</taxon>
        <taxon>Ascomycota</taxon>
        <taxon>Pezizomycotina</taxon>
        <taxon>Dothideomycetes</taxon>
        <taxon>Dothideomycetidae</taxon>
        <taxon>Mycosphaerellales</taxon>
        <taxon>Teratosphaeriaceae</taxon>
        <taxon>Baudoinia</taxon>
    </lineage>
</organism>
<proteinExistence type="predicted"/>
<evidence type="ECO:0000313" key="2">
    <source>
        <dbReference type="Proteomes" id="UP000011761"/>
    </source>
</evidence>
<gene>
    <name evidence="1" type="ORF">BAUCODRAFT_30186</name>
</gene>
<evidence type="ECO:0000313" key="1">
    <source>
        <dbReference type="EMBL" id="EMC99781.1"/>
    </source>
</evidence>
<name>M2MSD6_BAUPA</name>
<protein>
    <submittedName>
        <fullName evidence="1">Uncharacterized protein</fullName>
    </submittedName>
</protein>
<reference evidence="1 2" key="1">
    <citation type="journal article" date="2012" name="PLoS Pathog.">
        <title>Diverse lifestyles and strategies of plant pathogenesis encoded in the genomes of eighteen Dothideomycetes fungi.</title>
        <authorList>
            <person name="Ohm R.A."/>
            <person name="Feau N."/>
            <person name="Henrissat B."/>
            <person name="Schoch C.L."/>
            <person name="Horwitz B.A."/>
            <person name="Barry K.W."/>
            <person name="Condon B.J."/>
            <person name="Copeland A.C."/>
            <person name="Dhillon B."/>
            <person name="Glaser F."/>
            <person name="Hesse C.N."/>
            <person name="Kosti I."/>
            <person name="LaButti K."/>
            <person name="Lindquist E.A."/>
            <person name="Lucas S."/>
            <person name="Salamov A.A."/>
            <person name="Bradshaw R.E."/>
            <person name="Ciuffetti L."/>
            <person name="Hamelin R.C."/>
            <person name="Kema G.H.J."/>
            <person name="Lawrence C."/>
            <person name="Scott J.A."/>
            <person name="Spatafora J.W."/>
            <person name="Turgeon B.G."/>
            <person name="de Wit P.J.G.M."/>
            <person name="Zhong S."/>
            <person name="Goodwin S.B."/>
            <person name="Grigoriev I.V."/>
        </authorList>
    </citation>
    <scope>NUCLEOTIDE SEQUENCE [LARGE SCALE GENOMIC DNA]</scope>
    <source>
        <strain evidence="1 2">UAMH 10762</strain>
    </source>
</reference>
<dbReference type="GeneID" id="19111139"/>
<sequence>MELCAFVFLSRCMRGWFLVMVPRNRTIVKHHVCHGNIAASSMCTTRAEASSHSSAIRHVLRRITKEGSHESEGHWRSLSNPLDLGAEYDAAPPHAAHTYIPLAAEPSTATRKFTTSHHQRGGIDLQNKMRLMGKSTGRKSTI</sequence>
<dbReference type="RefSeq" id="XP_007672963.1">
    <property type="nucleotide sequence ID" value="XM_007674773.1"/>
</dbReference>
<dbReference type="KEGG" id="bcom:BAUCODRAFT_30186"/>